<dbReference type="InterPro" id="IPR036397">
    <property type="entry name" value="RNaseH_sf"/>
</dbReference>
<sequence length="86" mass="10285">MIHLSQLTVVPGNWAFPERYCVEFFLRPMVEQNPNLWFQQDRATMYTARQTMNQLHETFGKRLISKNSNFPWLPCSPQVTMLDFFL</sequence>
<dbReference type="Gene3D" id="3.30.420.10">
    <property type="entry name" value="Ribonuclease H-like superfamily/Ribonuclease H"/>
    <property type="match status" value="1"/>
</dbReference>
<dbReference type="AlphaFoldDB" id="A0A8X6Y4J1"/>
<dbReference type="OrthoDB" id="9971063at2759"/>
<dbReference type="Proteomes" id="UP000886998">
    <property type="component" value="Unassembled WGS sequence"/>
</dbReference>
<proteinExistence type="predicted"/>
<reference evidence="1" key="1">
    <citation type="submission" date="2020-08" db="EMBL/GenBank/DDBJ databases">
        <title>Multicomponent nature underlies the extraordinary mechanical properties of spider dragline silk.</title>
        <authorList>
            <person name="Kono N."/>
            <person name="Nakamura H."/>
            <person name="Mori M."/>
            <person name="Yoshida Y."/>
            <person name="Ohtoshi R."/>
            <person name="Malay A.D."/>
            <person name="Moran D.A.P."/>
            <person name="Tomita M."/>
            <person name="Numata K."/>
            <person name="Arakawa K."/>
        </authorList>
    </citation>
    <scope>NUCLEOTIDE SEQUENCE</scope>
</reference>
<accession>A0A8X6Y4J1</accession>
<dbReference type="GO" id="GO:0003676">
    <property type="term" value="F:nucleic acid binding"/>
    <property type="evidence" value="ECO:0007669"/>
    <property type="project" value="InterPro"/>
</dbReference>
<evidence type="ECO:0000313" key="1">
    <source>
        <dbReference type="EMBL" id="GFY62789.1"/>
    </source>
</evidence>
<comment type="caution">
    <text evidence="1">The sequence shown here is derived from an EMBL/GenBank/DDBJ whole genome shotgun (WGS) entry which is preliminary data.</text>
</comment>
<protein>
    <submittedName>
        <fullName evidence="1">Uncharacterized protein</fullName>
    </submittedName>
</protein>
<dbReference type="EMBL" id="BMAV01014417">
    <property type="protein sequence ID" value="GFY62789.1"/>
    <property type="molecule type" value="Genomic_DNA"/>
</dbReference>
<evidence type="ECO:0000313" key="2">
    <source>
        <dbReference type="Proteomes" id="UP000886998"/>
    </source>
</evidence>
<organism evidence="1 2">
    <name type="scientific">Trichonephila inaurata madagascariensis</name>
    <dbReference type="NCBI Taxonomy" id="2747483"/>
    <lineage>
        <taxon>Eukaryota</taxon>
        <taxon>Metazoa</taxon>
        <taxon>Ecdysozoa</taxon>
        <taxon>Arthropoda</taxon>
        <taxon>Chelicerata</taxon>
        <taxon>Arachnida</taxon>
        <taxon>Araneae</taxon>
        <taxon>Araneomorphae</taxon>
        <taxon>Entelegynae</taxon>
        <taxon>Araneoidea</taxon>
        <taxon>Nephilidae</taxon>
        <taxon>Trichonephila</taxon>
        <taxon>Trichonephila inaurata</taxon>
    </lineage>
</organism>
<keyword evidence="2" id="KW-1185">Reference proteome</keyword>
<gene>
    <name evidence="1" type="ORF">TNIN_69731</name>
</gene>
<name>A0A8X6Y4J1_9ARAC</name>